<dbReference type="SUPFAM" id="SSF48652">
    <property type="entry name" value="Tetraspanin"/>
    <property type="match status" value="1"/>
</dbReference>
<evidence type="ECO:0000256" key="1">
    <source>
        <dbReference type="ARBA" id="ARBA00004141"/>
    </source>
</evidence>
<keyword evidence="6" id="KW-1015">Disulfide bond</keyword>
<dbReference type="Proteomes" id="UP000694867">
    <property type="component" value="Unplaced"/>
</dbReference>
<evidence type="ECO:0000256" key="3">
    <source>
        <dbReference type="ARBA" id="ARBA00022692"/>
    </source>
</evidence>
<dbReference type="Pfam" id="PF00335">
    <property type="entry name" value="Tetraspanin"/>
    <property type="match status" value="1"/>
</dbReference>
<dbReference type="InterPro" id="IPR008952">
    <property type="entry name" value="Tetraspanin_EC2_sf"/>
</dbReference>
<feature type="disulfide bond" evidence="6">
    <location>
        <begin position="147"/>
        <end position="166"/>
    </location>
</feature>
<protein>
    <recommendedName>
        <fullName evidence="7">Tetraspanin</fullName>
    </recommendedName>
</protein>
<dbReference type="CDD" id="cd03127">
    <property type="entry name" value="tetraspanin_LEL"/>
    <property type="match status" value="1"/>
</dbReference>
<accession>A0AAJ6QUE6</accession>
<dbReference type="KEGG" id="goe:100898422"/>
<dbReference type="PRINTS" id="PR00259">
    <property type="entry name" value="TMFOUR"/>
</dbReference>
<proteinExistence type="inferred from homology"/>
<dbReference type="PROSITE" id="PS00421">
    <property type="entry name" value="TM4_1"/>
    <property type="match status" value="1"/>
</dbReference>
<name>A0AAJ6QUE6_9ACAR</name>
<evidence type="ECO:0000256" key="4">
    <source>
        <dbReference type="ARBA" id="ARBA00022989"/>
    </source>
</evidence>
<dbReference type="InterPro" id="IPR018503">
    <property type="entry name" value="Tetraspanin_CS"/>
</dbReference>
<gene>
    <name evidence="9" type="primary">LOC100898422</name>
</gene>
<feature type="transmembrane region" description="Helical" evidence="7">
    <location>
        <begin position="82"/>
        <end position="104"/>
    </location>
</feature>
<comment type="subcellular location">
    <subcellularLocation>
        <location evidence="1 7">Membrane</location>
        <topology evidence="1 7">Multi-pass membrane protein</topology>
    </subcellularLocation>
</comment>
<dbReference type="GO" id="GO:0005886">
    <property type="term" value="C:plasma membrane"/>
    <property type="evidence" value="ECO:0007669"/>
    <property type="project" value="TreeGrafter"/>
</dbReference>
<dbReference type="AlphaFoldDB" id="A0AAJ6QUE6"/>
<dbReference type="PANTHER" id="PTHR19282">
    <property type="entry name" value="TETRASPANIN"/>
    <property type="match status" value="1"/>
</dbReference>
<sequence>MVRRCSDKMAKLLLVVFNALFLVCGIALLTVGLVDLKDVRSVEAILDDLNSVNILVIAVGAVIVIISFLGCCGALKENSCMLNAFLGLLLLILIAEIAVGYLAFTNKGQVESTIEEAAMKSLNRTASGDSKMLKQYWDDLQLTGKCCGVHGPKDYEALKIPLPESCCKGSERGTPCDRRNPNLQNTGCLPRIRQIIERNSLAIGVTAIIIAFIEVAGIIFACCLRSAINERYQTV</sequence>
<evidence type="ECO:0000313" key="8">
    <source>
        <dbReference type="Proteomes" id="UP000694867"/>
    </source>
</evidence>
<dbReference type="InterPro" id="IPR000301">
    <property type="entry name" value="Tetraspanin_animals"/>
</dbReference>
<evidence type="ECO:0000256" key="6">
    <source>
        <dbReference type="PIRSR" id="PIRSR002419-1"/>
    </source>
</evidence>
<feature type="transmembrane region" description="Helical" evidence="7">
    <location>
        <begin position="12"/>
        <end position="34"/>
    </location>
</feature>
<dbReference type="Gene3D" id="1.10.1450.10">
    <property type="entry name" value="Tetraspanin"/>
    <property type="match status" value="1"/>
</dbReference>
<feature type="transmembrane region" description="Helical" evidence="7">
    <location>
        <begin position="201"/>
        <end position="224"/>
    </location>
</feature>
<reference evidence="9" key="1">
    <citation type="submission" date="2025-08" db="UniProtKB">
        <authorList>
            <consortium name="RefSeq"/>
        </authorList>
    </citation>
    <scope>IDENTIFICATION</scope>
</reference>
<organism evidence="8 9">
    <name type="scientific">Galendromus occidentalis</name>
    <name type="common">western predatory mite</name>
    <dbReference type="NCBI Taxonomy" id="34638"/>
    <lineage>
        <taxon>Eukaryota</taxon>
        <taxon>Metazoa</taxon>
        <taxon>Ecdysozoa</taxon>
        <taxon>Arthropoda</taxon>
        <taxon>Chelicerata</taxon>
        <taxon>Arachnida</taxon>
        <taxon>Acari</taxon>
        <taxon>Parasitiformes</taxon>
        <taxon>Mesostigmata</taxon>
        <taxon>Gamasina</taxon>
        <taxon>Phytoseioidea</taxon>
        <taxon>Phytoseiidae</taxon>
        <taxon>Typhlodrominae</taxon>
        <taxon>Galendromus</taxon>
    </lineage>
</organism>
<dbReference type="RefSeq" id="XP_003744340.1">
    <property type="nucleotide sequence ID" value="XM_003744292.2"/>
</dbReference>
<comment type="similarity">
    <text evidence="2 7">Belongs to the tetraspanin (TM4SF) family.</text>
</comment>
<dbReference type="PANTHER" id="PTHR19282:SF551">
    <property type="entry name" value="RE08073P-RELATED"/>
    <property type="match status" value="1"/>
</dbReference>
<evidence type="ECO:0000313" key="9">
    <source>
        <dbReference type="RefSeq" id="XP_003744340.1"/>
    </source>
</evidence>
<keyword evidence="5 7" id="KW-0472">Membrane</keyword>
<keyword evidence="4 7" id="KW-1133">Transmembrane helix</keyword>
<feature type="transmembrane region" description="Helical" evidence="7">
    <location>
        <begin position="54"/>
        <end position="75"/>
    </location>
</feature>
<evidence type="ECO:0000256" key="7">
    <source>
        <dbReference type="RuleBase" id="RU361218"/>
    </source>
</evidence>
<keyword evidence="3 7" id="KW-0812">Transmembrane</keyword>
<dbReference type="InterPro" id="IPR018499">
    <property type="entry name" value="Tetraspanin/Peripherin"/>
</dbReference>
<evidence type="ECO:0000256" key="2">
    <source>
        <dbReference type="ARBA" id="ARBA00006840"/>
    </source>
</evidence>
<dbReference type="GeneID" id="100898422"/>
<dbReference type="PIRSF" id="PIRSF002419">
    <property type="entry name" value="Tetraspanin"/>
    <property type="match status" value="1"/>
</dbReference>
<evidence type="ECO:0000256" key="5">
    <source>
        <dbReference type="ARBA" id="ARBA00023136"/>
    </source>
</evidence>
<keyword evidence="8" id="KW-1185">Reference proteome</keyword>